<keyword evidence="3" id="KW-1185">Reference proteome</keyword>
<feature type="compositionally biased region" description="Basic residues" evidence="1">
    <location>
        <begin position="63"/>
        <end position="75"/>
    </location>
</feature>
<protein>
    <submittedName>
        <fullName evidence="2">Uncharacterized protein</fullName>
    </submittedName>
</protein>
<reference evidence="2" key="1">
    <citation type="submission" date="2022-07" db="EMBL/GenBank/DDBJ databases">
        <title>Chromosome-level genome of Muraenolepis orangiensis.</title>
        <authorList>
            <person name="Kim J."/>
        </authorList>
    </citation>
    <scope>NUCLEOTIDE SEQUENCE</scope>
    <source>
        <strain evidence="2">KU_S4_2022</strain>
        <tissue evidence="2">Muscle</tissue>
    </source>
</reference>
<evidence type="ECO:0000256" key="1">
    <source>
        <dbReference type="SAM" id="MobiDB-lite"/>
    </source>
</evidence>
<dbReference type="Proteomes" id="UP001148018">
    <property type="component" value="Unassembled WGS sequence"/>
</dbReference>
<evidence type="ECO:0000313" key="2">
    <source>
        <dbReference type="EMBL" id="KAJ3599378.1"/>
    </source>
</evidence>
<sequence length="75" mass="8239">MSPGRTVLMESGVEGAFFLRTGGDRCAELQAGVLRPRDRHRWSGGDLAAACLEARDPSTGSRTRAKKPRGRNERR</sequence>
<dbReference type="AlphaFoldDB" id="A0A9Q0E3Q9"/>
<dbReference type="EMBL" id="JANIIK010000048">
    <property type="protein sequence ID" value="KAJ3599378.1"/>
    <property type="molecule type" value="Genomic_DNA"/>
</dbReference>
<organism evidence="2 3">
    <name type="scientific">Muraenolepis orangiensis</name>
    <name type="common">Patagonian moray cod</name>
    <dbReference type="NCBI Taxonomy" id="630683"/>
    <lineage>
        <taxon>Eukaryota</taxon>
        <taxon>Metazoa</taxon>
        <taxon>Chordata</taxon>
        <taxon>Craniata</taxon>
        <taxon>Vertebrata</taxon>
        <taxon>Euteleostomi</taxon>
        <taxon>Actinopterygii</taxon>
        <taxon>Neopterygii</taxon>
        <taxon>Teleostei</taxon>
        <taxon>Neoteleostei</taxon>
        <taxon>Acanthomorphata</taxon>
        <taxon>Zeiogadaria</taxon>
        <taxon>Gadariae</taxon>
        <taxon>Gadiformes</taxon>
        <taxon>Muraenolepidoidei</taxon>
        <taxon>Muraenolepididae</taxon>
        <taxon>Muraenolepis</taxon>
    </lineage>
</organism>
<proteinExistence type="predicted"/>
<comment type="caution">
    <text evidence="2">The sequence shown here is derived from an EMBL/GenBank/DDBJ whole genome shotgun (WGS) entry which is preliminary data.</text>
</comment>
<evidence type="ECO:0000313" key="3">
    <source>
        <dbReference type="Proteomes" id="UP001148018"/>
    </source>
</evidence>
<name>A0A9Q0E3Q9_9TELE</name>
<gene>
    <name evidence="2" type="ORF">NHX12_033341</name>
</gene>
<feature type="region of interest" description="Disordered" evidence="1">
    <location>
        <begin position="53"/>
        <end position="75"/>
    </location>
</feature>
<accession>A0A9Q0E3Q9</accession>